<dbReference type="KEGG" id="lwi:UE46_07510"/>
<sequence>MEATKISRVWLLKLDHLKSVNSPLASTEIVRGRSENPFLVFSEAPKIPRGWLLKLDPKAQSIKKRMNPRPKQL</sequence>
<accession>A0A1S7FTX8</accession>
<dbReference type="AlphaFoldDB" id="A0A1S7FTX8"/>
<gene>
    <name evidence="1" type="ORF">UE46_07510</name>
</gene>
<proteinExistence type="predicted"/>
<protein>
    <submittedName>
        <fullName evidence="1">Uncharacterized protein</fullName>
    </submittedName>
</protein>
<name>A0A1S7FTX8_9LIST</name>
<dbReference type="EMBL" id="CP011102">
    <property type="protein sequence ID" value="AQY50901.1"/>
    <property type="molecule type" value="Genomic_DNA"/>
</dbReference>
<organism evidence="1 2">
    <name type="scientific">Listeria weihenstephanensis</name>
    <dbReference type="NCBI Taxonomy" id="1006155"/>
    <lineage>
        <taxon>Bacteria</taxon>
        <taxon>Bacillati</taxon>
        <taxon>Bacillota</taxon>
        <taxon>Bacilli</taxon>
        <taxon>Bacillales</taxon>
        <taxon>Listeriaceae</taxon>
        <taxon>Listeria</taxon>
    </lineage>
</organism>
<evidence type="ECO:0000313" key="1">
    <source>
        <dbReference type="EMBL" id="AQY50901.1"/>
    </source>
</evidence>
<dbReference type="Proteomes" id="UP000223060">
    <property type="component" value="Chromosome"/>
</dbReference>
<keyword evidence="2" id="KW-1185">Reference proteome</keyword>
<reference evidence="2" key="1">
    <citation type="submission" date="2015-03" db="EMBL/GenBank/DDBJ databases">
        <authorList>
            <person name="Ferrari E."/>
            <person name="Walter M.C."/>
            <person name="Huptas C."/>
            <person name="Scherer S."/>
            <person name="Mueller-Herbst S."/>
        </authorList>
    </citation>
    <scope>NUCLEOTIDE SEQUENCE [LARGE SCALE GENOMIC DNA]</scope>
    <source>
        <strain evidence="2">LWP01</strain>
    </source>
</reference>
<evidence type="ECO:0000313" key="2">
    <source>
        <dbReference type="Proteomes" id="UP000223060"/>
    </source>
</evidence>